<sequence>NTLQSDEDRLELNELMALCTNLQTIVLELEKTKTTQANDIASLKRRVKKLERKNSSRTHKLKRLYKERRIDDIDADKDITMVNDQDDAEMFDVSALDGEEVFVTKQDENVVEETITITIEELTLAQALEALKSSKPKVKGV</sequence>
<reference evidence="2" key="1">
    <citation type="journal article" date="2019" name="Sci. Rep.">
        <title>Draft genome of Tanacetum cinerariifolium, the natural source of mosquito coil.</title>
        <authorList>
            <person name="Yamashiro T."/>
            <person name="Shiraishi A."/>
            <person name="Satake H."/>
            <person name="Nakayama K."/>
        </authorList>
    </citation>
    <scope>NUCLEOTIDE SEQUENCE</scope>
</reference>
<feature type="non-terminal residue" evidence="2">
    <location>
        <position position="141"/>
    </location>
</feature>
<protein>
    <submittedName>
        <fullName evidence="2">Uncharacterized protein</fullName>
    </submittedName>
</protein>
<feature type="coiled-coil region" evidence="1">
    <location>
        <begin position="33"/>
        <end position="67"/>
    </location>
</feature>
<feature type="non-terminal residue" evidence="2">
    <location>
        <position position="1"/>
    </location>
</feature>
<name>A0A699VQV9_TANCI</name>
<organism evidence="2">
    <name type="scientific">Tanacetum cinerariifolium</name>
    <name type="common">Dalmatian daisy</name>
    <name type="synonym">Chrysanthemum cinerariifolium</name>
    <dbReference type="NCBI Taxonomy" id="118510"/>
    <lineage>
        <taxon>Eukaryota</taxon>
        <taxon>Viridiplantae</taxon>
        <taxon>Streptophyta</taxon>
        <taxon>Embryophyta</taxon>
        <taxon>Tracheophyta</taxon>
        <taxon>Spermatophyta</taxon>
        <taxon>Magnoliopsida</taxon>
        <taxon>eudicotyledons</taxon>
        <taxon>Gunneridae</taxon>
        <taxon>Pentapetalae</taxon>
        <taxon>asterids</taxon>
        <taxon>campanulids</taxon>
        <taxon>Asterales</taxon>
        <taxon>Asteraceae</taxon>
        <taxon>Asteroideae</taxon>
        <taxon>Anthemideae</taxon>
        <taxon>Anthemidinae</taxon>
        <taxon>Tanacetum</taxon>
    </lineage>
</organism>
<comment type="caution">
    <text evidence="2">The sequence shown here is derived from an EMBL/GenBank/DDBJ whole genome shotgun (WGS) entry which is preliminary data.</text>
</comment>
<keyword evidence="1" id="KW-0175">Coiled coil</keyword>
<evidence type="ECO:0000256" key="1">
    <source>
        <dbReference type="SAM" id="Coils"/>
    </source>
</evidence>
<dbReference type="EMBL" id="BKCJ011463641">
    <property type="protein sequence ID" value="GFD35818.1"/>
    <property type="molecule type" value="Genomic_DNA"/>
</dbReference>
<evidence type="ECO:0000313" key="2">
    <source>
        <dbReference type="EMBL" id="GFD35818.1"/>
    </source>
</evidence>
<gene>
    <name evidence="2" type="ORF">Tci_907787</name>
</gene>
<dbReference type="AlphaFoldDB" id="A0A699VQV9"/>
<accession>A0A699VQV9</accession>
<proteinExistence type="predicted"/>